<dbReference type="InterPro" id="IPR027640">
    <property type="entry name" value="Kinesin-like_fam"/>
</dbReference>
<keyword evidence="2" id="KW-0963">Cytoplasm</keyword>
<evidence type="ECO:0000313" key="10">
    <source>
        <dbReference type="EMBL" id="KAF5833467.1"/>
    </source>
</evidence>
<dbReference type="Proteomes" id="UP000815325">
    <property type="component" value="Unassembled WGS sequence"/>
</dbReference>
<dbReference type="Pfam" id="PF00225">
    <property type="entry name" value="Kinesin"/>
    <property type="match status" value="1"/>
</dbReference>
<keyword evidence="5" id="KW-0175">Coiled coil</keyword>
<dbReference type="GO" id="GO:0016787">
    <property type="term" value="F:hydrolase activity"/>
    <property type="evidence" value="ECO:0007669"/>
    <property type="project" value="UniProtKB-KW"/>
</dbReference>
<dbReference type="InterPro" id="IPR019821">
    <property type="entry name" value="Kinesin_motor_CS"/>
</dbReference>
<dbReference type="EMBL" id="MU069809">
    <property type="protein sequence ID" value="KAF5833467.1"/>
    <property type="molecule type" value="Genomic_DNA"/>
</dbReference>
<feature type="binding site" evidence="7">
    <location>
        <begin position="112"/>
        <end position="119"/>
    </location>
    <ligand>
        <name>ATP</name>
        <dbReference type="ChEBI" id="CHEBI:30616"/>
    </ligand>
</feature>
<dbReference type="PROSITE" id="PS00411">
    <property type="entry name" value="KINESIN_MOTOR_1"/>
    <property type="match status" value="1"/>
</dbReference>
<evidence type="ECO:0000256" key="5">
    <source>
        <dbReference type="ARBA" id="ARBA00023054"/>
    </source>
</evidence>
<feature type="region of interest" description="Disordered" evidence="8">
    <location>
        <begin position="843"/>
        <end position="894"/>
    </location>
</feature>
<evidence type="ECO:0000256" key="4">
    <source>
        <dbReference type="ARBA" id="ARBA00022840"/>
    </source>
</evidence>
<dbReference type="InterPro" id="IPR001752">
    <property type="entry name" value="Kinesin_motor_dom"/>
</dbReference>
<dbReference type="PANTHER" id="PTHR47969">
    <property type="entry name" value="CHROMOSOME-ASSOCIATED KINESIN KIF4A-RELATED"/>
    <property type="match status" value="1"/>
</dbReference>
<feature type="region of interest" description="Disordered" evidence="8">
    <location>
        <begin position="23"/>
        <end position="48"/>
    </location>
</feature>
<dbReference type="InterPro" id="IPR036961">
    <property type="entry name" value="Kinesin_motor_dom_sf"/>
</dbReference>
<evidence type="ECO:0000256" key="1">
    <source>
        <dbReference type="ARBA" id="ARBA00004496"/>
    </source>
</evidence>
<proteinExistence type="inferred from homology"/>
<dbReference type="Gene3D" id="3.40.850.10">
    <property type="entry name" value="Kinesin motor domain"/>
    <property type="match status" value="1"/>
</dbReference>
<dbReference type="PROSITE" id="PS50067">
    <property type="entry name" value="KINESIN_MOTOR_2"/>
    <property type="match status" value="1"/>
</dbReference>
<evidence type="ECO:0000256" key="8">
    <source>
        <dbReference type="SAM" id="MobiDB-lite"/>
    </source>
</evidence>
<evidence type="ECO:0000256" key="2">
    <source>
        <dbReference type="ARBA" id="ARBA00022490"/>
    </source>
</evidence>
<feature type="region of interest" description="Disordered" evidence="8">
    <location>
        <begin position="751"/>
        <end position="819"/>
    </location>
</feature>
<evidence type="ECO:0000313" key="11">
    <source>
        <dbReference type="Proteomes" id="UP000815325"/>
    </source>
</evidence>
<evidence type="ECO:0000256" key="7">
    <source>
        <dbReference type="PROSITE-ProRule" id="PRU00283"/>
    </source>
</evidence>
<dbReference type="PRINTS" id="PR00380">
    <property type="entry name" value="KINESINHEAVY"/>
</dbReference>
<keyword evidence="6 7" id="KW-0505">Motor protein</keyword>
<feature type="domain" description="Kinesin motor" evidence="9">
    <location>
        <begin position="11"/>
        <end position="406"/>
    </location>
</feature>
<dbReference type="PANTHER" id="PTHR47969:SF15">
    <property type="entry name" value="CHROMOSOME-ASSOCIATED KINESIN KIF4A-RELATED"/>
    <property type="match status" value="1"/>
</dbReference>
<keyword evidence="4 7" id="KW-0067">ATP-binding</keyword>
<sequence>MLSQETPPHQKFRVFVRLRPVSTNQAAPPSQESENESQGERTLTSARGENGVCNVEHRIITLNDPAKGHSSEFVFDRVFGADTSQEAVFNEVAKPLIQHVVQGCNGCCFAYGQTGSGKTYSMFGKEHSVDPSTRGIIPLSVFELFKVVEAAKANGSVRDLGRGVQASLESGLPRRHSSSSGTGGFIGSNNSARGRSSIAGVLPKGARQAPSHSGEDWTTTSLDVMEDPSGTTIIKDMTYIEVSDPSEVMAIVNEAGRLRATAATLQNDVSSRSHTVFTLSVVQHRDARKPLTGRLHLVDLAGSERLGKSGSSNDSTRLAETKAINKSLSSLGKVVMSLTQGHGDKKGDGEKPMHHVPYRDSKLTRILKNSLQGNCMTHMLAALNPAPMHTEECFNTLQFAVRCQSLSLAPRINLADADAGLSGGGHRMGSDGGEGGEAAEQLAQQVAALQEELDFTHSHYQKMIEGIAGPNWTSNMLLERSGVHSQFGQSQEFRRLQTALETARTKQKETEAALLRKRADADDLRDRLAAKDQMQLAEIRKLRAQVADLTAHADEVQVEERSKADKARQLLAEEVNRLTHDNKVMRTQLERVTMSVNEVIDKHTAHVSREEANREAMRIGIERSLGQQIEAAEKERVRQVDNLKQQSAHFLEQKSQEIFSLKSQMTQMRTEHELEAKQLHAEVDLLTTYAERVTELLQKMEAGAHGMVEMSGIRSLKVPHRDRPAGLDLEHLQQLRHCGDAVQRMLEMVRAAAAKPGSRPASARPGSRPASALVPSPTHTHAAAPAAAMKAGAALHRSAPSSAAAHPSSTRTQVPAHGAHLQTASALPVPALGSLPLPPGCTSLSSLPVHQQRLQNQQQRQDRGSEAEHGGNPGEQEKHQAVDGADANAEEAPNEKSLQYIRSLEEALAKQRAETFAERRRQGELTVALRSALRSARFPNPMQAALLNTPMGHSPHWGYGHNQLSNSLLNNGLISGLNGSLNNGLAEALTQDQAPSSWAAAPFSGSAWSVNRPASAGPSRSGGMSGVGAEGLGLKGRGSTSGSGVWRSRPLTASAAGARAAVSEGVLVQQW</sequence>
<comment type="subcellular location">
    <subcellularLocation>
        <location evidence="1">Cytoplasm</location>
    </subcellularLocation>
</comment>
<comment type="caution">
    <text evidence="10">The sequence shown here is derived from an EMBL/GenBank/DDBJ whole genome shotgun (WGS) entry which is preliminary data.</text>
</comment>
<feature type="region of interest" description="Disordered" evidence="8">
    <location>
        <begin position="1011"/>
        <end position="1046"/>
    </location>
</feature>
<feature type="compositionally biased region" description="Low complexity" evidence="8">
    <location>
        <begin position="756"/>
        <end position="772"/>
    </location>
</feature>
<name>A0ABQ7GFT7_DUNSA</name>
<feature type="compositionally biased region" description="Gly residues" evidence="8">
    <location>
        <begin position="1023"/>
        <end position="1041"/>
    </location>
</feature>
<evidence type="ECO:0000259" key="9">
    <source>
        <dbReference type="PROSITE" id="PS50067"/>
    </source>
</evidence>
<accession>A0ABQ7GFT7</accession>
<feature type="region of interest" description="Disordered" evidence="8">
    <location>
        <begin position="167"/>
        <end position="192"/>
    </location>
</feature>
<feature type="compositionally biased region" description="Polar residues" evidence="8">
    <location>
        <begin position="23"/>
        <end position="32"/>
    </location>
</feature>
<comment type="similarity">
    <text evidence="7">Belongs to the TRAFAC class myosin-kinesin ATPase superfamily. Kinesin family.</text>
</comment>
<organism evidence="10 11">
    <name type="scientific">Dunaliella salina</name>
    <name type="common">Green alga</name>
    <name type="synonym">Protococcus salinus</name>
    <dbReference type="NCBI Taxonomy" id="3046"/>
    <lineage>
        <taxon>Eukaryota</taxon>
        <taxon>Viridiplantae</taxon>
        <taxon>Chlorophyta</taxon>
        <taxon>core chlorophytes</taxon>
        <taxon>Chlorophyceae</taxon>
        <taxon>CS clade</taxon>
        <taxon>Chlamydomonadales</taxon>
        <taxon>Dunaliellaceae</taxon>
        <taxon>Dunaliella</taxon>
    </lineage>
</organism>
<keyword evidence="11" id="KW-1185">Reference proteome</keyword>
<keyword evidence="10" id="KW-0378">Hydrolase</keyword>
<dbReference type="InterPro" id="IPR027417">
    <property type="entry name" value="P-loop_NTPase"/>
</dbReference>
<dbReference type="SUPFAM" id="SSF52540">
    <property type="entry name" value="P-loop containing nucleoside triphosphate hydrolases"/>
    <property type="match status" value="1"/>
</dbReference>
<feature type="compositionally biased region" description="Low complexity" evidence="8">
    <location>
        <begin position="782"/>
        <end position="812"/>
    </location>
</feature>
<gene>
    <name evidence="10" type="ORF">DUNSADRAFT_10222</name>
</gene>
<protein>
    <submittedName>
        <fullName evidence="10">P-loop containing nucleoside triphosphate hydrolase protein</fullName>
    </submittedName>
</protein>
<dbReference type="SMART" id="SM00129">
    <property type="entry name" value="KISc"/>
    <property type="match status" value="1"/>
</dbReference>
<feature type="compositionally biased region" description="Basic and acidic residues" evidence="8">
    <location>
        <begin position="860"/>
        <end position="881"/>
    </location>
</feature>
<evidence type="ECO:0000256" key="6">
    <source>
        <dbReference type="ARBA" id="ARBA00023175"/>
    </source>
</evidence>
<keyword evidence="3 7" id="KW-0547">Nucleotide-binding</keyword>
<reference evidence="10" key="1">
    <citation type="submission" date="2017-08" db="EMBL/GenBank/DDBJ databases">
        <authorList>
            <person name="Polle J.E."/>
            <person name="Barry K."/>
            <person name="Cushman J."/>
            <person name="Schmutz J."/>
            <person name="Tran D."/>
            <person name="Hathwaick L.T."/>
            <person name="Yim W.C."/>
            <person name="Jenkins J."/>
            <person name="Mckie-Krisberg Z.M."/>
            <person name="Prochnik S."/>
            <person name="Lindquist E."/>
            <person name="Dockter R.B."/>
            <person name="Adam C."/>
            <person name="Molina H."/>
            <person name="Bunkerborg J."/>
            <person name="Jin E."/>
            <person name="Buchheim M."/>
            <person name="Magnuson J."/>
        </authorList>
    </citation>
    <scope>NUCLEOTIDE SEQUENCE</scope>
    <source>
        <strain evidence="10">CCAP 19/18</strain>
    </source>
</reference>
<evidence type="ECO:0000256" key="3">
    <source>
        <dbReference type="ARBA" id="ARBA00022741"/>
    </source>
</evidence>